<dbReference type="EMBL" id="JACEEZ010003500">
    <property type="protein sequence ID" value="KAG0727316.1"/>
    <property type="molecule type" value="Genomic_DNA"/>
</dbReference>
<proteinExistence type="predicted"/>
<name>A0A8J4YNN6_CHIOP</name>
<sequence>MSWEQKILSGVKTEEEEKEDGNRVTQLENLVEELRAQLSQTNPFYTPQLSMDNKKMGLTRPRDIPILELHQLQGLDATARLQMFFELIEQCSSDDTTRIQIAKGRVNSELSILIHNYQANHKVETWVALRNLFETEFAIEVSVDRAWQELETMQYDWGESPQAFTHRFICQHAVIATKFPSEKFPNRDKTIKRKLWYGLPVPSREKLEGFLDEGYPLKKFLDRIEHERQILEERPIQRINMIPTPKREEKGLNGKGSDKYTRFSNPETTEDEVERLKQQVRELKARLAQEKLEKSSSHAGPSRSETSTHKYCAYCQTQTHNLPECWRKPPLGHSFDCRKPGCRRGNRNCPGRVQANNTQHPSQTQNPRQLS</sequence>
<dbReference type="AlphaFoldDB" id="A0A8J4YNN6"/>
<evidence type="ECO:0000313" key="2">
    <source>
        <dbReference type="EMBL" id="KAG0727316.1"/>
    </source>
</evidence>
<reference evidence="2" key="1">
    <citation type="submission" date="2020-07" db="EMBL/GenBank/DDBJ databases">
        <title>The High-quality genome of the commercially important snow crab, Chionoecetes opilio.</title>
        <authorList>
            <person name="Jeong J.-H."/>
            <person name="Ryu S."/>
        </authorList>
    </citation>
    <scope>NUCLEOTIDE SEQUENCE</scope>
    <source>
        <strain evidence="2">MADBK_172401_WGS</strain>
        <tissue evidence="2">Digestive gland</tissue>
    </source>
</reference>
<keyword evidence="3" id="KW-1185">Reference proteome</keyword>
<accession>A0A8J4YNN6</accession>
<protein>
    <recommendedName>
        <fullName evidence="4">Gag protein</fullName>
    </recommendedName>
</protein>
<evidence type="ECO:0000256" key="1">
    <source>
        <dbReference type="SAM" id="MobiDB-lite"/>
    </source>
</evidence>
<feature type="region of interest" description="Disordered" evidence="1">
    <location>
        <begin position="288"/>
        <end position="308"/>
    </location>
</feature>
<gene>
    <name evidence="2" type="ORF">GWK47_034900</name>
</gene>
<evidence type="ECO:0008006" key="4">
    <source>
        <dbReference type="Google" id="ProtNLM"/>
    </source>
</evidence>
<comment type="caution">
    <text evidence="2">The sequence shown here is derived from an EMBL/GenBank/DDBJ whole genome shotgun (WGS) entry which is preliminary data.</text>
</comment>
<feature type="region of interest" description="Disordered" evidence="1">
    <location>
        <begin position="346"/>
        <end position="371"/>
    </location>
</feature>
<feature type="region of interest" description="Disordered" evidence="1">
    <location>
        <begin position="1"/>
        <end position="22"/>
    </location>
</feature>
<evidence type="ECO:0000313" key="3">
    <source>
        <dbReference type="Proteomes" id="UP000770661"/>
    </source>
</evidence>
<dbReference type="Proteomes" id="UP000770661">
    <property type="component" value="Unassembled WGS sequence"/>
</dbReference>
<organism evidence="2 3">
    <name type="scientific">Chionoecetes opilio</name>
    <name type="common">Atlantic snow crab</name>
    <name type="synonym">Cancer opilio</name>
    <dbReference type="NCBI Taxonomy" id="41210"/>
    <lineage>
        <taxon>Eukaryota</taxon>
        <taxon>Metazoa</taxon>
        <taxon>Ecdysozoa</taxon>
        <taxon>Arthropoda</taxon>
        <taxon>Crustacea</taxon>
        <taxon>Multicrustacea</taxon>
        <taxon>Malacostraca</taxon>
        <taxon>Eumalacostraca</taxon>
        <taxon>Eucarida</taxon>
        <taxon>Decapoda</taxon>
        <taxon>Pleocyemata</taxon>
        <taxon>Brachyura</taxon>
        <taxon>Eubrachyura</taxon>
        <taxon>Majoidea</taxon>
        <taxon>Majidae</taxon>
        <taxon>Chionoecetes</taxon>
    </lineage>
</organism>
<feature type="compositionally biased region" description="Polar residues" evidence="1">
    <location>
        <begin position="354"/>
        <end position="371"/>
    </location>
</feature>
<feature type="region of interest" description="Disordered" evidence="1">
    <location>
        <begin position="246"/>
        <end position="273"/>
    </location>
</feature>
<feature type="compositionally biased region" description="Basic and acidic residues" evidence="1">
    <location>
        <begin position="246"/>
        <end position="261"/>
    </location>
</feature>